<organism evidence="3 4">
    <name type="scientific">Terfezia boudieri ATCC MYA-4762</name>
    <dbReference type="NCBI Taxonomy" id="1051890"/>
    <lineage>
        <taxon>Eukaryota</taxon>
        <taxon>Fungi</taxon>
        <taxon>Dikarya</taxon>
        <taxon>Ascomycota</taxon>
        <taxon>Pezizomycotina</taxon>
        <taxon>Pezizomycetes</taxon>
        <taxon>Pezizales</taxon>
        <taxon>Pezizaceae</taxon>
        <taxon>Terfezia</taxon>
    </lineage>
</organism>
<proteinExistence type="predicted"/>
<dbReference type="Pfam" id="PF03221">
    <property type="entry name" value="HTH_Tnp_Tc5"/>
    <property type="match status" value="1"/>
</dbReference>
<protein>
    <recommendedName>
        <fullName evidence="2">HTH CENPB-type domain-containing protein</fullName>
    </recommendedName>
</protein>
<name>A0A3N4M9I6_9PEZI</name>
<dbReference type="OrthoDB" id="125347at2759"/>
<dbReference type="Proteomes" id="UP000267821">
    <property type="component" value="Unassembled WGS sequence"/>
</dbReference>
<evidence type="ECO:0000259" key="2">
    <source>
        <dbReference type="Pfam" id="PF03221"/>
    </source>
</evidence>
<dbReference type="GO" id="GO:0003677">
    <property type="term" value="F:DNA binding"/>
    <property type="evidence" value="ECO:0007669"/>
    <property type="project" value="UniProtKB-KW"/>
</dbReference>
<sequence>MDAILASAAGWLAGALSLEEGHPEDYSDFVFSSGWLSAFKARSGIRRQKLRGDGGEYDQALKLIPQHQAILQDKTADFAQWDIFNCDELALQYNLRPDCTLGPKSTRI</sequence>
<keyword evidence="4" id="KW-1185">Reference proteome</keyword>
<keyword evidence="1" id="KW-0238">DNA-binding</keyword>
<dbReference type="InParanoid" id="A0A3N4M9I6"/>
<evidence type="ECO:0000313" key="3">
    <source>
        <dbReference type="EMBL" id="RPB29011.1"/>
    </source>
</evidence>
<dbReference type="InterPro" id="IPR006600">
    <property type="entry name" value="HTH_CenpB_DNA-bd_dom"/>
</dbReference>
<evidence type="ECO:0000256" key="1">
    <source>
        <dbReference type="ARBA" id="ARBA00023125"/>
    </source>
</evidence>
<feature type="domain" description="HTH CENPB-type" evidence="2">
    <location>
        <begin position="12"/>
        <end position="48"/>
    </location>
</feature>
<dbReference type="EMBL" id="ML121528">
    <property type="protein sequence ID" value="RPB29011.1"/>
    <property type="molecule type" value="Genomic_DNA"/>
</dbReference>
<evidence type="ECO:0000313" key="4">
    <source>
        <dbReference type="Proteomes" id="UP000267821"/>
    </source>
</evidence>
<reference evidence="3 4" key="1">
    <citation type="journal article" date="2018" name="Nat. Ecol. Evol.">
        <title>Pezizomycetes genomes reveal the molecular basis of ectomycorrhizal truffle lifestyle.</title>
        <authorList>
            <person name="Murat C."/>
            <person name="Payen T."/>
            <person name="Noel B."/>
            <person name="Kuo A."/>
            <person name="Morin E."/>
            <person name="Chen J."/>
            <person name="Kohler A."/>
            <person name="Krizsan K."/>
            <person name="Balestrini R."/>
            <person name="Da Silva C."/>
            <person name="Montanini B."/>
            <person name="Hainaut M."/>
            <person name="Levati E."/>
            <person name="Barry K.W."/>
            <person name="Belfiori B."/>
            <person name="Cichocki N."/>
            <person name="Clum A."/>
            <person name="Dockter R.B."/>
            <person name="Fauchery L."/>
            <person name="Guy J."/>
            <person name="Iotti M."/>
            <person name="Le Tacon F."/>
            <person name="Lindquist E.A."/>
            <person name="Lipzen A."/>
            <person name="Malagnac F."/>
            <person name="Mello A."/>
            <person name="Molinier V."/>
            <person name="Miyauchi S."/>
            <person name="Poulain J."/>
            <person name="Riccioni C."/>
            <person name="Rubini A."/>
            <person name="Sitrit Y."/>
            <person name="Splivallo R."/>
            <person name="Traeger S."/>
            <person name="Wang M."/>
            <person name="Zifcakova L."/>
            <person name="Wipf D."/>
            <person name="Zambonelli A."/>
            <person name="Paolocci F."/>
            <person name="Nowrousian M."/>
            <person name="Ottonello S."/>
            <person name="Baldrian P."/>
            <person name="Spatafora J.W."/>
            <person name="Henrissat B."/>
            <person name="Nagy L.G."/>
            <person name="Aury J.M."/>
            <person name="Wincker P."/>
            <person name="Grigoriev I.V."/>
            <person name="Bonfante P."/>
            <person name="Martin F.M."/>
        </authorList>
    </citation>
    <scope>NUCLEOTIDE SEQUENCE [LARGE SCALE GENOMIC DNA]</scope>
    <source>
        <strain evidence="3 4">ATCC MYA-4762</strain>
    </source>
</reference>
<accession>A0A3N4M9I6</accession>
<dbReference type="AlphaFoldDB" id="A0A3N4M9I6"/>
<gene>
    <name evidence="3" type="ORF">L211DRAFT_881583</name>
</gene>